<dbReference type="InterPro" id="IPR011050">
    <property type="entry name" value="Pectin_lyase_fold/virulence"/>
</dbReference>
<sequence length="734" mass="82399">MKNKFLYTLLALLPIFLYSCKDDEVITNEDGTIPDREFMTMFRKDHNTGKGDDEPYACKVVDLNDIQLYWYGVKDCAGYQIRMALQANVSSGLAEDWDNPAHLLMDTIVGPDVLDLLVKDLEYSTSYRFAIRTLSPKGEGYHSKWYGYGDGRHWADWFGLDTDLRYNTPDLVVIGNITKTSFRLNLDLSYATSGDPGDYKQHFEVDEDGNFVVHIISVLPSPTNPSAQVPDKWKKYEVTAEDKAKGYIDIDGLDMNSVYVVNAENKNIPIHVDAVYNTCTVRTDGEPGEPIFLEHSVNPDDTIPGAVKYQAMCLDKILEDYTADNTLTEGTIFELEGGKIYYFANNPSLCKGMTMRTRQSDLDAGKGNAKIYLNGMSKNPDGSGVSCNFMFGRQPQSGESDAPINVKSVIFEDIDFDSPEATNYGDGKATGNYFANMYSNGMAVTFNSFEVRRCTFQHMVRGFIRVQGTKRKVFEKILVEDCLFYNNGYYDNNGAGYAWIAGDGKDPKSNIFKDMIFRGNTFYDSPRTALFSDNNKTLAWPPSVQYKITLENNTFVNFSTRSSGRYIFSLRYLPGGSQIVVKKNLFIQTKAVDDDRNLNFNGMDIRSLEGTGPKEITFDIADNYAVTCEESKRKDDGIFTGGAFSAKKNSAGAFLDYLPGVINGAEQLTVKVGSTPLAPTDLMVDPNPPYKNGDKDMHETTTEKLMNGLRFKNTDQVRNHEIYKLGIGDPRWRQ</sequence>
<dbReference type="AlphaFoldDB" id="A0A139LFV2"/>
<proteinExistence type="predicted"/>
<accession>A0A139LFV2</accession>
<dbReference type="Gene3D" id="2.160.20.10">
    <property type="entry name" value="Single-stranded right-handed beta-helix, Pectin lyase-like"/>
    <property type="match status" value="1"/>
</dbReference>
<dbReference type="InterPro" id="IPR012334">
    <property type="entry name" value="Pectin_lyas_fold"/>
</dbReference>
<gene>
    <name evidence="1" type="ORF">HMPREF2531_02415</name>
</gene>
<protein>
    <submittedName>
        <fullName evidence="1">Uncharacterized protein</fullName>
    </submittedName>
</protein>
<dbReference type="PROSITE" id="PS51257">
    <property type="entry name" value="PROKAR_LIPOPROTEIN"/>
    <property type="match status" value="1"/>
</dbReference>
<evidence type="ECO:0000313" key="1">
    <source>
        <dbReference type="EMBL" id="KXT50311.1"/>
    </source>
</evidence>
<name>A0A139LFV2_9BACE</name>
<organism evidence="1">
    <name type="scientific">Bacteroides intestinalis</name>
    <dbReference type="NCBI Taxonomy" id="329854"/>
    <lineage>
        <taxon>Bacteria</taxon>
        <taxon>Pseudomonadati</taxon>
        <taxon>Bacteroidota</taxon>
        <taxon>Bacteroidia</taxon>
        <taxon>Bacteroidales</taxon>
        <taxon>Bacteroidaceae</taxon>
        <taxon>Bacteroides</taxon>
    </lineage>
</organism>
<dbReference type="EMBL" id="LTDF01000084">
    <property type="protein sequence ID" value="KXT50311.1"/>
    <property type="molecule type" value="Genomic_DNA"/>
</dbReference>
<dbReference type="RefSeq" id="WP_007212535.1">
    <property type="nucleotide sequence ID" value="NZ_KQ968695.1"/>
</dbReference>
<dbReference type="SUPFAM" id="SSF51126">
    <property type="entry name" value="Pectin lyase-like"/>
    <property type="match status" value="1"/>
</dbReference>
<evidence type="ECO:0000313" key="2">
    <source>
        <dbReference type="Proteomes" id="UP000070319"/>
    </source>
</evidence>
<comment type="caution">
    <text evidence="1">The sequence shown here is derived from an EMBL/GenBank/DDBJ whole genome shotgun (WGS) entry which is preliminary data.</text>
</comment>
<dbReference type="PATRIC" id="fig|329854.7.peg.2461"/>
<reference evidence="1 2" key="1">
    <citation type="submission" date="2016-02" db="EMBL/GenBank/DDBJ databases">
        <authorList>
            <person name="Wen L."/>
            <person name="He K."/>
            <person name="Yang H."/>
        </authorList>
    </citation>
    <scope>NUCLEOTIDE SEQUENCE [LARGE SCALE GENOMIC DNA]</scope>
    <source>
        <strain evidence="1 2">KLE1704</strain>
    </source>
</reference>
<dbReference type="Proteomes" id="UP000070319">
    <property type="component" value="Unassembled WGS sequence"/>
</dbReference>